<feature type="compositionally biased region" description="Polar residues" evidence="1">
    <location>
        <begin position="1"/>
        <end position="17"/>
    </location>
</feature>
<reference evidence="2 3" key="1">
    <citation type="journal article" date="2013" name="PLoS Genet.">
        <title>The genome and development-dependent transcriptomes of Pyronema confluens: a window into fungal evolution.</title>
        <authorList>
            <person name="Traeger S."/>
            <person name="Altegoer F."/>
            <person name="Freitag M."/>
            <person name="Gabaldon T."/>
            <person name="Kempken F."/>
            <person name="Kumar A."/>
            <person name="Marcet-Houben M."/>
            <person name="Poggeler S."/>
            <person name="Stajich J.E."/>
            <person name="Nowrousian M."/>
        </authorList>
    </citation>
    <scope>NUCLEOTIDE SEQUENCE [LARGE SCALE GENOMIC DNA]</scope>
    <source>
        <strain evidence="3">CBS 100304</strain>
        <tissue evidence="2">Vegetative mycelium</tissue>
    </source>
</reference>
<evidence type="ECO:0000313" key="2">
    <source>
        <dbReference type="EMBL" id="CCX14769.1"/>
    </source>
</evidence>
<dbReference type="STRING" id="1076935.U4LA40"/>
<keyword evidence="3" id="KW-1185">Reference proteome</keyword>
<protein>
    <recommendedName>
        <fullName evidence="4">Retrotransposon Copia-like N-terminal domain-containing protein</fullName>
    </recommendedName>
</protein>
<dbReference type="AlphaFoldDB" id="U4LA40"/>
<proteinExistence type="predicted"/>
<organism evidence="2 3">
    <name type="scientific">Pyronema omphalodes (strain CBS 100304)</name>
    <name type="common">Pyronema confluens</name>
    <dbReference type="NCBI Taxonomy" id="1076935"/>
    <lineage>
        <taxon>Eukaryota</taxon>
        <taxon>Fungi</taxon>
        <taxon>Dikarya</taxon>
        <taxon>Ascomycota</taxon>
        <taxon>Pezizomycotina</taxon>
        <taxon>Pezizomycetes</taxon>
        <taxon>Pezizales</taxon>
        <taxon>Pyronemataceae</taxon>
        <taxon>Pyronema</taxon>
    </lineage>
</organism>
<evidence type="ECO:0000256" key="1">
    <source>
        <dbReference type="SAM" id="MobiDB-lite"/>
    </source>
</evidence>
<evidence type="ECO:0008006" key="4">
    <source>
        <dbReference type="Google" id="ProtNLM"/>
    </source>
</evidence>
<dbReference type="OrthoDB" id="8063676at2759"/>
<sequence length="186" mass="21728">MSSMSIRNGVSKSSDGSSVYRVPREQQATHATFQEGRIILLTEYNYREWSQACRHLLGSMGLWEIVQRHETPLDDAIYLKRKGQAQWIIYASCSIPIRVFLDGENEPAKMWQILKDNLDPVMTRHGRHYLAKEFDESSPKPQESPKMYAARLRVFQNQLMGTQEQISDADIKTKMRKWFPSHTQYM</sequence>
<feature type="region of interest" description="Disordered" evidence="1">
    <location>
        <begin position="1"/>
        <end position="21"/>
    </location>
</feature>
<name>U4LA40_PYROM</name>
<evidence type="ECO:0000313" key="3">
    <source>
        <dbReference type="Proteomes" id="UP000018144"/>
    </source>
</evidence>
<dbReference type="EMBL" id="HF936044">
    <property type="protein sequence ID" value="CCX14769.1"/>
    <property type="molecule type" value="Genomic_DNA"/>
</dbReference>
<dbReference type="Proteomes" id="UP000018144">
    <property type="component" value="Unassembled WGS sequence"/>
</dbReference>
<gene>
    <name evidence="2" type="ORF">PCON_14363</name>
</gene>
<accession>U4LA40</accession>